<proteinExistence type="predicted"/>
<reference evidence="2 3" key="1">
    <citation type="submission" date="2017-02" db="EMBL/GenBank/DDBJ databases">
        <authorList>
            <person name="Peterson S.W."/>
        </authorList>
    </citation>
    <scope>NUCLEOTIDE SEQUENCE [LARGE SCALE GENOMIC DNA]</scope>
    <source>
        <strain evidence="2 3">ATCC 35992</strain>
    </source>
</reference>
<gene>
    <name evidence="2" type="ORF">SAMN02745111_01680</name>
</gene>
<evidence type="ECO:0000313" key="2">
    <source>
        <dbReference type="EMBL" id="SKA68919.1"/>
    </source>
</evidence>
<evidence type="ECO:0000259" key="1">
    <source>
        <dbReference type="Pfam" id="PF00148"/>
    </source>
</evidence>
<dbReference type="Pfam" id="PF00148">
    <property type="entry name" value="Oxidored_nitro"/>
    <property type="match status" value="1"/>
</dbReference>
<dbReference type="Gene3D" id="3.40.50.12380">
    <property type="entry name" value="Nitrogenase MoFe cofactor biosynthesis protein NifE, C-terminal"/>
    <property type="match status" value="1"/>
</dbReference>
<dbReference type="InterPro" id="IPR049939">
    <property type="entry name" value="NifE-like"/>
</dbReference>
<dbReference type="STRING" id="39495.SAMN02745111_01680"/>
<dbReference type="Gene3D" id="3.40.50.1980">
    <property type="entry name" value="Nitrogenase molybdenum iron protein domain"/>
    <property type="match status" value="1"/>
</dbReference>
<dbReference type="PANTHER" id="PTHR42956">
    <property type="entry name" value="NITROGENASE IRON-MOLYBDENUM COFACTOR BIOSYNTHESIS PROTEIN NIFE"/>
    <property type="match status" value="1"/>
</dbReference>
<feature type="domain" description="Nitrogenase/oxidoreductase component 1" evidence="1">
    <location>
        <begin position="52"/>
        <end position="451"/>
    </location>
</feature>
<protein>
    <submittedName>
        <fullName evidence="2">Nitrogenase molybdenum-iron protein alpha chain</fullName>
    </submittedName>
</protein>
<accession>A0A1T4VVI1</accession>
<dbReference type="SUPFAM" id="SSF53807">
    <property type="entry name" value="Helical backbone' metal receptor"/>
    <property type="match status" value="1"/>
</dbReference>
<name>A0A1T4VVI1_9FIRM</name>
<dbReference type="OrthoDB" id="9767044at2"/>
<evidence type="ECO:0000313" key="3">
    <source>
        <dbReference type="Proteomes" id="UP000190814"/>
    </source>
</evidence>
<keyword evidence="3" id="KW-1185">Reference proteome</keyword>
<dbReference type="RefSeq" id="WP_078766534.1">
    <property type="nucleotide sequence ID" value="NZ_FUXZ01000010.1"/>
</dbReference>
<organism evidence="2 3">
    <name type="scientific">Eubacterium uniforme</name>
    <dbReference type="NCBI Taxonomy" id="39495"/>
    <lineage>
        <taxon>Bacteria</taxon>
        <taxon>Bacillati</taxon>
        <taxon>Bacillota</taxon>
        <taxon>Clostridia</taxon>
        <taxon>Eubacteriales</taxon>
        <taxon>Eubacteriaceae</taxon>
        <taxon>Eubacterium</taxon>
    </lineage>
</organism>
<dbReference type="EMBL" id="FUXZ01000010">
    <property type="protein sequence ID" value="SKA68919.1"/>
    <property type="molecule type" value="Genomic_DNA"/>
</dbReference>
<dbReference type="GO" id="GO:0016491">
    <property type="term" value="F:oxidoreductase activity"/>
    <property type="evidence" value="ECO:0007669"/>
    <property type="project" value="InterPro"/>
</dbReference>
<dbReference type="PANTHER" id="PTHR42956:SF1">
    <property type="entry name" value="NITROGENASE IRON-MOLYBDENUM COFACTOR BIOSYNTHESIS PROTEIN NIFE"/>
    <property type="match status" value="1"/>
</dbReference>
<sequence>MAVFKNTAEVGIRENRLSAIQFYDGTLKDLVDQSKEKKLSNKCGSYEQCGICAQENALSMVAWIKGAAVINHAPVGCGLCGIQYADKPRSDTLGQDRHIWQIISNIDENDTIYGASEKLRKAIDEADKRFNPTVTFILSSCVGGIIGEDLESIANEAEEKYGYPIVPIYCEGFKSKMWSSGFDAGYHGILRKLVKKPEKKQVDLVNIINFIGDDRLKTLLEKADLRANYATAFSTLEDLQNLAAAACTVTFCDTLSTYVSAVLEEQYDVKRVTSPPPFGVKWTDDWLTEIGEITGHQKQVAEVIKEEHEKIDAELEYLRSELKGKKVYVMSGDTFAFQLANIVADLGMEVVGISPLHHDQKLDDGDIGAPEKLIKVQKAFEDVPVHVCPRQPYVALKHIKEAKPDILICRHNGVVAMGIMLGIPTLVEGNRNFSIAYDGIISLGRRALKALKTRRFVENIAEHVELPYTDWWLDQ</sequence>
<dbReference type="InterPro" id="IPR000510">
    <property type="entry name" value="Nase/OxRdtase_comp1"/>
</dbReference>
<dbReference type="Proteomes" id="UP000190814">
    <property type="component" value="Unassembled WGS sequence"/>
</dbReference>
<dbReference type="AlphaFoldDB" id="A0A1T4VVI1"/>